<dbReference type="PANTHER" id="PTHR37842">
    <property type="match status" value="1"/>
</dbReference>
<dbReference type="Gene3D" id="3.20.20.520">
    <property type="entry name" value="Glycosyl hydrolase family 115"/>
    <property type="match status" value="1"/>
</dbReference>
<dbReference type="Gene3D" id="1.20.58.2150">
    <property type="match status" value="1"/>
</dbReference>
<feature type="coiled-coil region" evidence="2">
    <location>
        <begin position="536"/>
        <end position="566"/>
    </location>
</feature>
<protein>
    <submittedName>
        <fullName evidence="4">Glycosyl hydrolase 115 family protein</fullName>
    </submittedName>
</protein>
<dbReference type="RefSeq" id="WP_236133237.1">
    <property type="nucleotide sequence ID" value="NZ_JAKGTH010000007.1"/>
</dbReference>
<comment type="caution">
    <text evidence="4">The sequence shown here is derived from an EMBL/GenBank/DDBJ whole genome shotgun (WGS) entry which is preliminary data.</text>
</comment>
<dbReference type="InterPro" id="IPR031924">
    <property type="entry name" value="GH115"/>
</dbReference>
<dbReference type="Proteomes" id="UP001179363">
    <property type="component" value="Unassembled WGS sequence"/>
</dbReference>
<evidence type="ECO:0000313" key="5">
    <source>
        <dbReference type="Proteomes" id="UP001179363"/>
    </source>
</evidence>
<dbReference type="Pfam" id="PF15979">
    <property type="entry name" value="Glyco_hydro_115"/>
    <property type="match status" value="1"/>
</dbReference>
<name>A0ABS9EI12_9FLAO</name>
<dbReference type="SUPFAM" id="SSF55545">
    <property type="entry name" value="beta-N-acetylhexosaminidase-like domain"/>
    <property type="match status" value="1"/>
</dbReference>
<proteinExistence type="predicted"/>
<keyword evidence="2" id="KW-0175">Coiled coil</keyword>
<sequence length="956" mass="108980">MKTKKNNSFRIWAGILIGIYFQTSVTAQNSYISTSPNTEYFPLVTQSAVATIYMDSTDFSGVLKTAGNFRKDIERVSDQTPSIILNSEVNSTSPIIIGTLGKSKIIQDLVERNKLEVNEIEGKWETFSIQIVKNPYPNVAQALIIVGSDKRGTIFGMYDVSAEIGVSPWYWWADVPVSKNKELYVTPGKHSKGTPKVKYRGIFINDEAPALSGWSSEKFGGFNHKFYEHVFELILRLKGNYLWPAMWGSAFYDDDPKNPFLANEYGVVIGTSHHEPLMRAHDEWRRFGNGDWNYNTNPENLRKFWKEGMKRMGNNESIVTVGMRGDGDEPMSEGTAISLLENIVKDQREIIAEVTGKPTEETPQVWALYKEVQDYYDQGMRVPEDVTLLLADDNWGNIRKLPNPKEKPRAGGYGIYYHFDYVGGPRNYKWVNTTQISRVWEQMNLAYNYDAKRLWIVNVGDIKPMEFPISFFLDYAWNPEAISELNLETYAINWAKQQFGEAHATEIADLLLSYTKYNSRRKPELLSPETYSLTNYNEAEKILTDYKDLVAKAEKLNEQLAEDYKDAFYQLVLFPIQASANLNELYITAGRNKLYAKQGRAATNETAEKVKELFQRDSILTDYYHHELADGKWNHMMSQTHIGYTYWQQPEHNNMPKVEKVILPEKPEMGVAVEGSTQSWPNDSVAASLPVFDPYNDQKYYIEIFNKGKSSFNYTIKNKTAWLKISEEKGNIEDQEKIWLQVDWMKAPKGLKEVPVIIKGGNSTVAVTVKINNFKTDSIRGFVESNGYISMEAVNYSRNLQDNNQGWKKIPNLGRTASAMAPLPSLPIKRKPAKTNDYLVYDFFTTSSGEMKIDFYLSPTLDYQNEGGIEFAYSIDNSDPKILNLVNDSSDSWDTAVSNNLKIVNSEFKISSSGNHSLKIWPIDSGVVLQKIVIKSSAIKPSYLGPPESYKVKVRD</sequence>
<dbReference type="Gene3D" id="3.30.379.10">
    <property type="entry name" value="Chitobiase/beta-hexosaminidase domain 2-like"/>
    <property type="match status" value="1"/>
</dbReference>
<dbReference type="GO" id="GO:0016787">
    <property type="term" value="F:hydrolase activity"/>
    <property type="evidence" value="ECO:0007669"/>
    <property type="project" value="UniProtKB-KW"/>
</dbReference>
<dbReference type="InterPro" id="IPR029018">
    <property type="entry name" value="Hex-like_dom2"/>
</dbReference>
<evidence type="ECO:0000259" key="3">
    <source>
        <dbReference type="Pfam" id="PF17829"/>
    </source>
</evidence>
<accession>A0ABS9EI12</accession>
<gene>
    <name evidence="4" type="ORF">L1I30_05370</name>
</gene>
<reference evidence="4" key="1">
    <citation type="submission" date="2022-01" db="EMBL/GenBank/DDBJ databases">
        <title>Gillisia lutea sp. nov., isolated from marine plastic residues from the Malvarosa beach (Valencia, Spain).</title>
        <authorList>
            <person name="Vidal-Verdu A."/>
            <person name="Molina-Menor E."/>
            <person name="Satari L."/>
            <person name="Pascual J."/>
            <person name="Pereto J."/>
            <person name="Porcar M."/>
        </authorList>
    </citation>
    <scope>NUCLEOTIDE SEQUENCE</scope>
    <source>
        <strain evidence="4">M10.2A</strain>
    </source>
</reference>
<evidence type="ECO:0000256" key="1">
    <source>
        <dbReference type="ARBA" id="ARBA00022801"/>
    </source>
</evidence>
<keyword evidence="5" id="KW-1185">Reference proteome</keyword>
<keyword evidence="1 4" id="KW-0378">Hydrolase</keyword>
<dbReference type="Gene3D" id="2.60.120.1620">
    <property type="match status" value="1"/>
</dbReference>
<evidence type="ECO:0000256" key="2">
    <source>
        <dbReference type="SAM" id="Coils"/>
    </source>
</evidence>
<dbReference type="Pfam" id="PF17829">
    <property type="entry name" value="GH115_C"/>
    <property type="match status" value="1"/>
</dbReference>
<organism evidence="4 5">
    <name type="scientific">Gillisia lutea</name>
    <dbReference type="NCBI Taxonomy" id="2909668"/>
    <lineage>
        <taxon>Bacteria</taxon>
        <taxon>Pseudomonadati</taxon>
        <taxon>Bacteroidota</taxon>
        <taxon>Flavobacteriia</taxon>
        <taxon>Flavobacteriales</taxon>
        <taxon>Flavobacteriaceae</taxon>
        <taxon>Gillisia</taxon>
    </lineage>
</organism>
<dbReference type="InterPro" id="IPR042301">
    <property type="entry name" value="GH115_sf"/>
</dbReference>
<dbReference type="EMBL" id="JAKGTH010000007">
    <property type="protein sequence ID" value="MCF4101086.1"/>
    <property type="molecule type" value="Genomic_DNA"/>
</dbReference>
<dbReference type="InterPro" id="IPR041437">
    <property type="entry name" value="GH115_C"/>
</dbReference>
<feature type="domain" description="Gylcosyl hydrolase 115 C-terminal" evidence="3">
    <location>
        <begin position="781"/>
        <end position="948"/>
    </location>
</feature>
<dbReference type="PANTHER" id="PTHR37842:SF2">
    <property type="entry name" value="GYLCOSYL HYDROLASE 115 C-TERMINAL DOMAIN-CONTAINING PROTEIN"/>
    <property type="match status" value="1"/>
</dbReference>
<evidence type="ECO:0000313" key="4">
    <source>
        <dbReference type="EMBL" id="MCF4101086.1"/>
    </source>
</evidence>